<proteinExistence type="predicted"/>
<dbReference type="PANTHER" id="PTHR46171:SF3">
    <property type="entry name" value="GH10160P"/>
    <property type="match status" value="1"/>
</dbReference>
<accession>A0A1A9VZU0</accession>
<evidence type="ECO:0000259" key="4">
    <source>
        <dbReference type="PROSITE" id="PS50089"/>
    </source>
</evidence>
<evidence type="ECO:0000256" key="2">
    <source>
        <dbReference type="ARBA" id="ARBA00022833"/>
    </source>
</evidence>
<dbReference type="SUPFAM" id="SSF57850">
    <property type="entry name" value="RING/U-box"/>
    <property type="match status" value="1"/>
</dbReference>
<keyword evidence="6" id="KW-1185">Reference proteome</keyword>
<evidence type="ECO:0000313" key="6">
    <source>
        <dbReference type="Proteomes" id="UP000091820"/>
    </source>
</evidence>
<dbReference type="InterPro" id="IPR001841">
    <property type="entry name" value="Znf_RING"/>
</dbReference>
<reference evidence="5" key="2">
    <citation type="submission" date="2020-05" db="UniProtKB">
        <authorList>
            <consortium name="EnsemblMetazoa"/>
        </authorList>
    </citation>
    <scope>IDENTIFICATION</scope>
    <source>
        <strain evidence="5">IAEA</strain>
    </source>
</reference>
<dbReference type="SMART" id="SM00184">
    <property type="entry name" value="RING"/>
    <property type="match status" value="1"/>
</dbReference>
<keyword evidence="1 3" id="KW-0863">Zinc-finger</keyword>
<dbReference type="Proteomes" id="UP000091820">
    <property type="component" value="Unassembled WGS sequence"/>
</dbReference>
<dbReference type="STRING" id="37001.A0A1A9VZU0"/>
<dbReference type="InterPro" id="IPR013083">
    <property type="entry name" value="Znf_RING/FYVE/PHD"/>
</dbReference>
<dbReference type="PANTHER" id="PTHR46171">
    <property type="entry name" value="GH10160P"/>
    <property type="match status" value="1"/>
</dbReference>
<feature type="domain" description="RING-type" evidence="4">
    <location>
        <begin position="82"/>
        <end position="123"/>
    </location>
</feature>
<dbReference type="VEuPathDB" id="VectorBase:GBRI000795"/>
<dbReference type="GO" id="GO:0016567">
    <property type="term" value="P:protein ubiquitination"/>
    <property type="evidence" value="ECO:0007669"/>
    <property type="project" value="TreeGrafter"/>
</dbReference>
<organism evidence="5 6">
    <name type="scientific">Glossina brevipalpis</name>
    <dbReference type="NCBI Taxonomy" id="37001"/>
    <lineage>
        <taxon>Eukaryota</taxon>
        <taxon>Metazoa</taxon>
        <taxon>Ecdysozoa</taxon>
        <taxon>Arthropoda</taxon>
        <taxon>Hexapoda</taxon>
        <taxon>Insecta</taxon>
        <taxon>Pterygota</taxon>
        <taxon>Neoptera</taxon>
        <taxon>Endopterygota</taxon>
        <taxon>Diptera</taxon>
        <taxon>Brachycera</taxon>
        <taxon>Muscomorpha</taxon>
        <taxon>Hippoboscoidea</taxon>
        <taxon>Glossinidae</taxon>
        <taxon>Glossina</taxon>
    </lineage>
</organism>
<keyword evidence="1 3" id="KW-0479">Metal-binding</keyword>
<dbReference type="AlphaFoldDB" id="A0A1A9VZU0"/>
<evidence type="ECO:0000256" key="3">
    <source>
        <dbReference type="PROSITE-ProRule" id="PRU00175"/>
    </source>
</evidence>
<evidence type="ECO:0000256" key="1">
    <source>
        <dbReference type="ARBA" id="ARBA00022771"/>
    </source>
</evidence>
<dbReference type="PROSITE" id="PS50089">
    <property type="entry name" value="ZF_RING_2"/>
    <property type="match status" value="1"/>
</dbReference>
<reference evidence="6" key="1">
    <citation type="submission" date="2014-03" db="EMBL/GenBank/DDBJ databases">
        <authorList>
            <person name="Aksoy S."/>
            <person name="Warren W."/>
            <person name="Wilson R.K."/>
        </authorList>
    </citation>
    <scope>NUCLEOTIDE SEQUENCE [LARGE SCALE GENOMIC DNA]</scope>
    <source>
        <strain evidence="6">IAEA</strain>
    </source>
</reference>
<evidence type="ECO:0000313" key="5">
    <source>
        <dbReference type="EnsemblMetazoa" id="GBRI000795-PA"/>
    </source>
</evidence>
<name>A0A1A9VZU0_9MUSC</name>
<protein>
    <submittedName>
        <fullName evidence="5">RING-type domain-containing protein</fullName>
    </submittedName>
</protein>
<sequence>MDAISRINEELTKLAEDYRRSIQTIPYDEEHLNFLNRILKKNRCLQRSFTELLEKLISERINMLPKYEYSTKTNEGKEEACCTVCLNDFHLNEIIRKLPCNHDFHVDCIDKWLKSHHNCPNCRGCALDGH</sequence>
<dbReference type="GO" id="GO:0008270">
    <property type="term" value="F:zinc ion binding"/>
    <property type="evidence" value="ECO:0007669"/>
    <property type="project" value="UniProtKB-KW"/>
</dbReference>
<dbReference type="GO" id="GO:0061630">
    <property type="term" value="F:ubiquitin protein ligase activity"/>
    <property type="evidence" value="ECO:0007669"/>
    <property type="project" value="TreeGrafter"/>
</dbReference>
<dbReference type="Gene3D" id="3.30.40.10">
    <property type="entry name" value="Zinc/RING finger domain, C3HC4 (zinc finger)"/>
    <property type="match status" value="1"/>
</dbReference>
<dbReference type="EnsemblMetazoa" id="GBRI000795-RA">
    <property type="protein sequence ID" value="GBRI000795-PA"/>
    <property type="gene ID" value="GBRI000795"/>
</dbReference>
<dbReference type="Pfam" id="PF13639">
    <property type="entry name" value="zf-RING_2"/>
    <property type="match status" value="1"/>
</dbReference>
<keyword evidence="2" id="KW-0862">Zinc</keyword>